<gene>
    <name evidence="2" type="ORF">EPD60_06285</name>
</gene>
<proteinExistence type="predicted"/>
<evidence type="ECO:0008006" key="4">
    <source>
        <dbReference type="Google" id="ProtNLM"/>
    </source>
</evidence>
<keyword evidence="1" id="KW-0732">Signal</keyword>
<feature type="chain" id="PRO_5020240800" description="DUF4136 domain-containing protein" evidence="1">
    <location>
        <begin position="18"/>
        <end position="190"/>
    </location>
</feature>
<dbReference type="AlphaFoldDB" id="A0A4R1BKA0"/>
<accession>A0A4R1BKA0</accession>
<organism evidence="2 3">
    <name type="scientific">Flaviaesturariibacter flavus</name>
    <dbReference type="NCBI Taxonomy" id="2502780"/>
    <lineage>
        <taxon>Bacteria</taxon>
        <taxon>Pseudomonadati</taxon>
        <taxon>Bacteroidota</taxon>
        <taxon>Chitinophagia</taxon>
        <taxon>Chitinophagales</taxon>
        <taxon>Chitinophagaceae</taxon>
        <taxon>Flaviaestuariibacter</taxon>
    </lineage>
</organism>
<feature type="signal peptide" evidence="1">
    <location>
        <begin position="1"/>
        <end position="17"/>
    </location>
</feature>
<evidence type="ECO:0000313" key="2">
    <source>
        <dbReference type="EMBL" id="TCJ17791.1"/>
    </source>
</evidence>
<keyword evidence="3" id="KW-1185">Reference proteome</keyword>
<evidence type="ECO:0000313" key="3">
    <source>
        <dbReference type="Proteomes" id="UP000295334"/>
    </source>
</evidence>
<dbReference type="RefSeq" id="WP_131447951.1">
    <property type="nucleotide sequence ID" value="NZ_SJZI01000008.1"/>
</dbReference>
<comment type="caution">
    <text evidence="2">The sequence shown here is derived from an EMBL/GenBank/DDBJ whole genome shotgun (WGS) entry which is preliminary data.</text>
</comment>
<name>A0A4R1BKA0_9BACT</name>
<protein>
    <recommendedName>
        <fullName evidence="4">DUF4136 domain-containing protein</fullName>
    </recommendedName>
</protein>
<reference evidence="2 3" key="1">
    <citation type="submission" date="2019-03" db="EMBL/GenBank/DDBJ databases">
        <authorList>
            <person name="Kim M.K.M."/>
        </authorList>
    </citation>
    <scope>NUCLEOTIDE SEQUENCE [LARGE SCALE GENOMIC DNA]</scope>
    <source>
        <strain evidence="2 3">17J68-12</strain>
    </source>
</reference>
<sequence length="190" mass="21342">MKNLFAFLLLLPLCLHAQEPAQPGAGAPRTVAIRSAKRSFFPDFTIDSLVGQLNRLNRNPGIRFCRSTEDDSPTGFYADYLVDVDFDVRFAHLEAPPPSEARLRYLQQPATKQSNNAVTTTANSMAYLPEPRADFKMKTGEGVCTVKILERRANEKIKREYLRAASDNDDALRYQLAAAAINYLVQRFAK</sequence>
<dbReference type="EMBL" id="SJZI01000008">
    <property type="protein sequence ID" value="TCJ17791.1"/>
    <property type="molecule type" value="Genomic_DNA"/>
</dbReference>
<dbReference type="Proteomes" id="UP000295334">
    <property type="component" value="Unassembled WGS sequence"/>
</dbReference>
<evidence type="ECO:0000256" key="1">
    <source>
        <dbReference type="SAM" id="SignalP"/>
    </source>
</evidence>